<keyword evidence="1" id="KW-0812">Transmembrane</keyword>
<dbReference type="Proteomes" id="UP000635477">
    <property type="component" value="Unassembled WGS sequence"/>
</dbReference>
<gene>
    <name evidence="2" type="ORF">FZEAL_4152</name>
</gene>
<evidence type="ECO:0000256" key="1">
    <source>
        <dbReference type="SAM" id="Phobius"/>
    </source>
</evidence>
<organism evidence="2 3">
    <name type="scientific">Fusarium zealandicum</name>
    <dbReference type="NCBI Taxonomy" id="1053134"/>
    <lineage>
        <taxon>Eukaryota</taxon>
        <taxon>Fungi</taxon>
        <taxon>Dikarya</taxon>
        <taxon>Ascomycota</taxon>
        <taxon>Pezizomycotina</taxon>
        <taxon>Sordariomycetes</taxon>
        <taxon>Hypocreomycetidae</taxon>
        <taxon>Hypocreales</taxon>
        <taxon>Nectriaceae</taxon>
        <taxon>Fusarium</taxon>
        <taxon>Fusarium staphyleae species complex</taxon>
    </lineage>
</organism>
<reference evidence="2" key="2">
    <citation type="submission" date="2020-05" db="EMBL/GenBank/DDBJ databases">
        <authorList>
            <person name="Kim H.-S."/>
            <person name="Proctor R.H."/>
            <person name="Brown D.W."/>
        </authorList>
    </citation>
    <scope>NUCLEOTIDE SEQUENCE</scope>
    <source>
        <strain evidence="2">NRRL 22465</strain>
    </source>
</reference>
<protein>
    <submittedName>
        <fullName evidence="2">Uncharacterized protein</fullName>
    </submittedName>
</protein>
<evidence type="ECO:0000313" key="2">
    <source>
        <dbReference type="EMBL" id="KAF4979693.1"/>
    </source>
</evidence>
<feature type="transmembrane region" description="Helical" evidence="1">
    <location>
        <begin position="6"/>
        <end position="24"/>
    </location>
</feature>
<comment type="caution">
    <text evidence="2">The sequence shown here is derived from an EMBL/GenBank/DDBJ whole genome shotgun (WGS) entry which is preliminary data.</text>
</comment>
<dbReference type="AlphaFoldDB" id="A0A8H4UMZ4"/>
<reference evidence="2" key="1">
    <citation type="journal article" date="2020" name="BMC Genomics">
        <title>Correction to: Identification and distribution of gene clusters required for synthesis of sphingolipid metabolism inhibitors in diverse species of the filamentous fungus Fusarium.</title>
        <authorList>
            <person name="Kim H.S."/>
            <person name="Lohmar J.M."/>
            <person name="Busman M."/>
            <person name="Brown D.W."/>
            <person name="Naumann T.A."/>
            <person name="Divon H.H."/>
            <person name="Lysoe E."/>
            <person name="Uhlig S."/>
            <person name="Proctor R.H."/>
        </authorList>
    </citation>
    <scope>NUCLEOTIDE SEQUENCE</scope>
    <source>
        <strain evidence="2">NRRL 22465</strain>
    </source>
</reference>
<keyword evidence="1" id="KW-0472">Membrane</keyword>
<keyword evidence="3" id="KW-1185">Reference proteome</keyword>
<dbReference type="EMBL" id="JABEYC010000283">
    <property type="protein sequence ID" value="KAF4979693.1"/>
    <property type="molecule type" value="Genomic_DNA"/>
</dbReference>
<proteinExistence type="predicted"/>
<keyword evidence="1" id="KW-1133">Transmembrane helix</keyword>
<accession>A0A8H4UMZ4</accession>
<name>A0A8H4UMZ4_9HYPO</name>
<sequence>MLTPIIIATFAVAFSASLGGYYLLRDNQDDTRRPKPCIEAGYPIEHVAIADAVADEVAIAMRRAARNDKEVDGRVHTAMTANTAKAVAPNLSRRRQTLDSTVYTSLVDNKLASTTVMSKTKEKVDSIRHGREFARYVEACVTPSDSHGFTSRTCSIAPSRAVKTTSPIF</sequence>
<evidence type="ECO:0000313" key="3">
    <source>
        <dbReference type="Proteomes" id="UP000635477"/>
    </source>
</evidence>